<comment type="caution">
    <text evidence="2">The sequence shown here is derived from an EMBL/GenBank/DDBJ whole genome shotgun (WGS) entry which is preliminary data.</text>
</comment>
<dbReference type="InterPro" id="IPR036515">
    <property type="entry name" value="Transposase_17_sf"/>
</dbReference>
<dbReference type="OrthoDB" id="9797997at2"/>
<dbReference type="GO" id="GO:0004803">
    <property type="term" value="F:transposase activity"/>
    <property type="evidence" value="ECO:0007669"/>
    <property type="project" value="InterPro"/>
</dbReference>
<feature type="domain" description="Transposase IS200-like" evidence="1">
    <location>
        <begin position="5"/>
        <end position="120"/>
    </location>
</feature>
<dbReference type="GO" id="GO:0003677">
    <property type="term" value="F:DNA binding"/>
    <property type="evidence" value="ECO:0007669"/>
    <property type="project" value="InterPro"/>
</dbReference>
<evidence type="ECO:0000259" key="1">
    <source>
        <dbReference type="SMART" id="SM01321"/>
    </source>
</evidence>
<dbReference type="Pfam" id="PF01797">
    <property type="entry name" value="Y1_Tnp"/>
    <property type="match status" value="1"/>
</dbReference>
<protein>
    <recommendedName>
        <fullName evidence="1">Transposase IS200-like domain-containing protein</fullName>
    </recommendedName>
</protein>
<name>A0A098YSX3_9BACT</name>
<dbReference type="SUPFAM" id="SSF143422">
    <property type="entry name" value="Transposase IS200-like"/>
    <property type="match status" value="1"/>
</dbReference>
<proteinExistence type="predicted"/>
<organism evidence="2 3">
    <name type="scientific">Hoylesella timonensis S9-PR14</name>
    <dbReference type="NCBI Taxonomy" id="1401062"/>
    <lineage>
        <taxon>Bacteria</taxon>
        <taxon>Pseudomonadati</taxon>
        <taxon>Bacteroidota</taxon>
        <taxon>Bacteroidia</taxon>
        <taxon>Bacteroidales</taxon>
        <taxon>Prevotellaceae</taxon>
        <taxon>Hoylesella</taxon>
    </lineage>
</organism>
<dbReference type="RefSeq" id="WP_036928137.1">
    <property type="nucleotide sequence ID" value="NZ_JRPQ01000132.1"/>
</dbReference>
<dbReference type="AlphaFoldDB" id="A0A098YSX3"/>
<dbReference type="PANTHER" id="PTHR33360">
    <property type="entry name" value="TRANSPOSASE FOR INSERTION SEQUENCE ELEMENT IS200"/>
    <property type="match status" value="1"/>
</dbReference>
<dbReference type="EMBL" id="JRPQ01000132">
    <property type="protein sequence ID" value="KGI21688.1"/>
    <property type="molecule type" value="Genomic_DNA"/>
</dbReference>
<dbReference type="Gene3D" id="3.30.70.1290">
    <property type="entry name" value="Transposase IS200-like"/>
    <property type="match status" value="1"/>
</dbReference>
<evidence type="ECO:0000313" key="3">
    <source>
        <dbReference type="Proteomes" id="UP000029723"/>
    </source>
</evidence>
<dbReference type="InterPro" id="IPR002686">
    <property type="entry name" value="Transposase_17"/>
</dbReference>
<dbReference type="Proteomes" id="UP000029723">
    <property type="component" value="Unassembled WGS sequence"/>
</dbReference>
<dbReference type="GO" id="GO:0006313">
    <property type="term" value="P:DNA transposition"/>
    <property type="evidence" value="ECO:0007669"/>
    <property type="project" value="InterPro"/>
</dbReference>
<gene>
    <name evidence="2" type="ORF">HMPREF9304_08635</name>
</gene>
<dbReference type="SMART" id="SM01321">
    <property type="entry name" value="Y1_Tnp"/>
    <property type="match status" value="1"/>
</dbReference>
<accession>A0A098YSX3</accession>
<dbReference type="PANTHER" id="PTHR33360:SF2">
    <property type="entry name" value="TRANSPOSASE FOR INSERTION SEQUENCE ELEMENT IS200"/>
    <property type="match status" value="1"/>
</dbReference>
<reference evidence="2 3" key="1">
    <citation type="submission" date="2014-07" db="EMBL/GenBank/DDBJ databases">
        <authorList>
            <person name="McCorrison J."/>
            <person name="Sanka R."/>
            <person name="Torralba M."/>
            <person name="Gillis M."/>
            <person name="Haft D.H."/>
            <person name="Methe B."/>
            <person name="Sutton G."/>
            <person name="Nelson K.E."/>
        </authorList>
    </citation>
    <scope>NUCLEOTIDE SEQUENCE [LARGE SCALE GENOMIC DNA]</scope>
    <source>
        <strain evidence="2 3">S9-PR14</strain>
    </source>
</reference>
<evidence type="ECO:0000313" key="2">
    <source>
        <dbReference type="EMBL" id="KGI21688.1"/>
    </source>
</evidence>
<sequence length="152" mass="17874">MAQSLCKIYIHLIFHIKSDSPCIRENDLSRIHEYLAKLVDLATNCKVLSVGGISNHIHILFTLSNIETVAHVVEEIKRKSSKWIKTIDAHYQKFSWQHGYAAFSVSQSQINKTIHYIKNQHQHHQKLSFADEYKHFLEAYQIQYDQQYIFSD</sequence>